<proteinExistence type="predicted"/>
<protein>
    <submittedName>
        <fullName evidence="1">Uncharacterized protein</fullName>
    </submittedName>
</protein>
<keyword evidence="2" id="KW-1185">Reference proteome</keyword>
<evidence type="ECO:0000313" key="1">
    <source>
        <dbReference type="EMBL" id="CAJ1386663.1"/>
    </source>
</evidence>
<gene>
    <name evidence="1" type="ORF">EVOR1521_LOCUS12902</name>
</gene>
<dbReference type="Proteomes" id="UP001178507">
    <property type="component" value="Unassembled WGS sequence"/>
</dbReference>
<reference evidence="1" key="1">
    <citation type="submission" date="2023-08" db="EMBL/GenBank/DDBJ databases">
        <authorList>
            <person name="Chen Y."/>
            <person name="Shah S."/>
            <person name="Dougan E. K."/>
            <person name="Thang M."/>
            <person name="Chan C."/>
        </authorList>
    </citation>
    <scope>NUCLEOTIDE SEQUENCE</scope>
</reference>
<name>A0AA36IG40_9DINO</name>
<comment type="caution">
    <text evidence="1">The sequence shown here is derived from an EMBL/GenBank/DDBJ whole genome shotgun (WGS) entry which is preliminary data.</text>
</comment>
<feature type="non-terminal residue" evidence="1">
    <location>
        <position position="864"/>
    </location>
</feature>
<accession>A0AA36IG40</accession>
<evidence type="ECO:0000313" key="2">
    <source>
        <dbReference type="Proteomes" id="UP001178507"/>
    </source>
</evidence>
<sequence length="864" mass="97938">AVNVEALRQLCRLRATDELRFPDNPHTLRRELFIVLKRLDSSNEMPVVWRDGPPCTRVGRKGRRYSGVSDVGQLPKELQKDVEDIMERVGASCWDVTRGLFTLPREVRNALRAPEGLDVDQSMCHCYAQRSRHAPEDTPKLRHYIENRTECEAFLDDRDLAKELFRGLMNTGGEPLIRRVLHKANKTLQDMPKFVLEFQAEQSALLGKDVANHPELARQLPPGTLQSVLNEEYERKNTDLLAELSSTFGLVNSYEHDGIYCLAMASQHSELLARANAIVPVKGTGPWSVETAVEALRQRFPSLSWDEVDEHWELQQEKCMEIRRRCLHGQKNFPKLLADVVPYHRLASGYMVKEVFKAVPVREDKMCLMFFVDGCWRDQAAASASALEDIVRDVLINAIGRYKGDLPVVVHQMHPQVATALQRMNGGLFDMSWHLSLDGDDTRHIFAYNDGTFQDTRDYTLKPMHPGIPVTRNADRPYPGALIAELEAKMTEEGLNLAEILTRVKTQEMFAATHVEEPTPCLALPEGFRYSPELERDLDRVASILPFYEIMASCHEDPPTTFHVLKGMARVKAAPENFEEARFHQGEGQNGKGLMNALFRTFCGEYHVEPKADVFSAFSDPSGTSIPLLQLRGRRSMSVNEVEAGVKMRSGMLKDLRDQSSFVEARGLYKDPVRFRPQFMMNFSSNASFEFRAIDGGMRRSFTAIPWPFKFVARPAPNSNERQLRNNLKQRDFLLANVIPSMEIILKEVDLMFLRDSVSTLVEPRTQSILACTAHLFESLQLQDIREVLDSIPLSPNAALASSQGDVRKFFRDHDAVKGLKLSGKQLDRLLQEVLAPKTVRGKRVYSAKGSEETFLNVANEPPF</sequence>
<organism evidence="1 2">
    <name type="scientific">Effrenium voratum</name>
    <dbReference type="NCBI Taxonomy" id="2562239"/>
    <lineage>
        <taxon>Eukaryota</taxon>
        <taxon>Sar</taxon>
        <taxon>Alveolata</taxon>
        <taxon>Dinophyceae</taxon>
        <taxon>Suessiales</taxon>
        <taxon>Symbiodiniaceae</taxon>
        <taxon>Effrenium</taxon>
    </lineage>
</organism>
<dbReference type="EMBL" id="CAUJNA010001396">
    <property type="protein sequence ID" value="CAJ1386663.1"/>
    <property type="molecule type" value="Genomic_DNA"/>
</dbReference>
<dbReference type="AlphaFoldDB" id="A0AA36IG40"/>